<dbReference type="PROSITE" id="PS50088">
    <property type="entry name" value="ANK_REPEAT"/>
    <property type="match status" value="4"/>
</dbReference>
<comment type="similarity">
    <text evidence="5">Belongs to the TANC family.</text>
</comment>
<dbReference type="SUPFAM" id="SSF48403">
    <property type="entry name" value="Ankyrin repeat"/>
    <property type="match status" value="1"/>
</dbReference>
<dbReference type="InterPro" id="IPR027417">
    <property type="entry name" value="P-loop_NTPase"/>
</dbReference>
<dbReference type="Pfam" id="PF25520">
    <property type="entry name" value="AAA_lid_TANC1"/>
    <property type="match status" value="1"/>
</dbReference>
<dbReference type="InterPro" id="IPR036770">
    <property type="entry name" value="Ankyrin_rpt-contain_sf"/>
</dbReference>
<name>A0A671WTR1_SPAAU</name>
<keyword evidence="10" id="KW-1185">Reference proteome</keyword>
<dbReference type="InterPro" id="IPR058056">
    <property type="entry name" value="WH_TANC1/2"/>
</dbReference>
<proteinExistence type="inferred from homology"/>
<organism evidence="9 10">
    <name type="scientific">Sparus aurata</name>
    <name type="common">Gilthead sea bream</name>
    <dbReference type="NCBI Taxonomy" id="8175"/>
    <lineage>
        <taxon>Eukaryota</taxon>
        <taxon>Metazoa</taxon>
        <taxon>Chordata</taxon>
        <taxon>Craniata</taxon>
        <taxon>Vertebrata</taxon>
        <taxon>Euteleostomi</taxon>
        <taxon>Actinopterygii</taxon>
        <taxon>Neopterygii</taxon>
        <taxon>Teleostei</taxon>
        <taxon>Neoteleostei</taxon>
        <taxon>Acanthomorphata</taxon>
        <taxon>Eupercaria</taxon>
        <taxon>Spariformes</taxon>
        <taxon>Sparidae</taxon>
        <taxon>Sparus</taxon>
    </lineage>
</organism>
<gene>
    <name evidence="9" type="primary">TANC2</name>
    <name evidence="9" type="synonym">tanc2a</name>
</gene>
<evidence type="ECO:0000256" key="6">
    <source>
        <dbReference type="PROSITE-ProRule" id="PRU00023"/>
    </source>
</evidence>
<dbReference type="SUPFAM" id="SSF48452">
    <property type="entry name" value="TPR-like"/>
    <property type="match status" value="1"/>
</dbReference>
<dbReference type="Gene3D" id="1.25.40.10">
    <property type="entry name" value="Tetratricopeptide repeat domain"/>
    <property type="match status" value="1"/>
</dbReference>
<evidence type="ECO:0000259" key="8">
    <source>
        <dbReference type="Pfam" id="PF25521"/>
    </source>
</evidence>
<dbReference type="PANTHER" id="PTHR24166">
    <property type="entry name" value="ROLLING PEBBLES, ISOFORM B"/>
    <property type="match status" value="1"/>
</dbReference>
<dbReference type="SMART" id="SM00248">
    <property type="entry name" value="ANK"/>
    <property type="match status" value="9"/>
</dbReference>
<evidence type="ECO:0000313" key="10">
    <source>
        <dbReference type="Proteomes" id="UP000472265"/>
    </source>
</evidence>
<dbReference type="Proteomes" id="UP000472265">
    <property type="component" value="Chromosome 23"/>
</dbReference>
<dbReference type="InterPro" id="IPR011990">
    <property type="entry name" value="TPR-like_helical_dom_sf"/>
</dbReference>
<evidence type="ECO:0000256" key="5">
    <source>
        <dbReference type="ARBA" id="ARBA00038259"/>
    </source>
</evidence>
<accession>A0A671WTR1</accession>
<dbReference type="Pfam" id="PF12796">
    <property type="entry name" value="Ank_2"/>
    <property type="match status" value="3"/>
</dbReference>
<keyword evidence="2" id="KW-0677">Repeat</keyword>
<feature type="repeat" description="ANK" evidence="6">
    <location>
        <begin position="887"/>
        <end position="919"/>
    </location>
</feature>
<dbReference type="Gene3D" id="1.25.40.20">
    <property type="entry name" value="Ankyrin repeat-containing domain"/>
    <property type="match status" value="2"/>
</dbReference>
<keyword evidence="1" id="KW-0597">Phosphoprotein</keyword>
<dbReference type="SUPFAM" id="SSF52540">
    <property type="entry name" value="P-loop containing nucleoside triphosphate hydrolases"/>
    <property type="match status" value="1"/>
</dbReference>
<dbReference type="PROSITE" id="PS50297">
    <property type="entry name" value="ANK_REP_REGION"/>
    <property type="match status" value="3"/>
</dbReference>
<evidence type="ECO:0000256" key="4">
    <source>
        <dbReference type="ARBA" id="ARBA00023043"/>
    </source>
</evidence>
<dbReference type="InterPro" id="IPR058018">
    <property type="entry name" value="AAA_lid_TANC1/2"/>
</dbReference>
<reference evidence="9" key="1">
    <citation type="submission" date="2021-04" db="EMBL/GenBank/DDBJ databases">
        <authorList>
            <consortium name="Wellcome Sanger Institute Data Sharing"/>
        </authorList>
    </citation>
    <scope>NUCLEOTIDE SEQUENCE [LARGE SCALE GENOMIC DNA]</scope>
</reference>
<dbReference type="InterPro" id="IPR050889">
    <property type="entry name" value="Dendritic_Spine_Reg/Scaffold"/>
</dbReference>
<feature type="domain" description="TANC1/2-like AAA+ ATPase lid" evidence="7">
    <location>
        <begin position="322"/>
        <end position="418"/>
    </location>
</feature>
<dbReference type="GeneTree" id="ENSGT00940000156447"/>
<reference evidence="9" key="2">
    <citation type="submission" date="2025-08" db="UniProtKB">
        <authorList>
            <consortium name="Ensembl"/>
        </authorList>
    </citation>
    <scope>IDENTIFICATION</scope>
</reference>
<dbReference type="GO" id="GO:0043197">
    <property type="term" value="C:dendritic spine"/>
    <property type="evidence" value="ECO:0007669"/>
    <property type="project" value="TreeGrafter"/>
</dbReference>
<feature type="repeat" description="ANK" evidence="6">
    <location>
        <begin position="644"/>
        <end position="676"/>
    </location>
</feature>
<dbReference type="GO" id="GO:0061001">
    <property type="term" value="P:regulation of dendritic spine morphogenesis"/>
    <property type="evidence" value="ECO:0007669"/>
    <property type="project" value="TreeGrafter"/>
</dbReference>
<dbReference type="Pfam" id="PF25521">
    <property type="entry name" value="WHD_TANC1"/>
    <property type="match status" value="1"/>
</dbReference>
<dbReference type="Ensembl" id="ENSSAUT00010044551.1">
    <property type="protein sequence ID" value="ENSSAUP00010042325.1"/>
    <property type="gene ID" value="ENSSAUG00010013053.1"/>
</dbReference>
<reference evidence="9" key="3">
    <citation type="submission" date="2025-09" db="UniProtKB">
        <authorList>
            <consortium name="Ensembl"/>
        </authorList>
    </citation>
    <scope>IDENTIFICATION</scope>
</reference>
<dbReference type="InterPro" id="IPR002110">
    <property type="entry name" value="Ankyrin_rpt"/>
</dbReference>
<evidence type="ECO:0000259" key="7">
    <source>
        <dbReference type="Pfam" id="PF25520"/>
    </source>
</evidence>
<keyword evidence="4 6" id="KW-0040">ANK repeat</keyword>
<evidence type="ECO:0000256" key="2">
    <source>
        <dbReference type="ARBA" id="ARBA00022737"/>
    </source>
</evidence>
<keyword evidence="3" id="KW-0802">TPR repeat</keyword>
<feature type="repeat" description="ANK" evidence="6">
    <location>
        <begin position="821"/>
        <end position="853"/>
    </location>
</feature>
<evidence type="ECO:0000256" key="3">
    <source>
        <dbReference type="ARBA" id="ARBA00022803"/>
    </source>
</evidence>
<evidence type="ECO:0000256" key="1">
    <source>
        <dbReference type="ARBA" id="ARBA00022553"/>
    </source>
</evidence>
<feature type="domain" description="TANC1/2-like winged helix" evidence="8">
    <location>
        <begin position="420"/>
        <end position="574"/>
    </location>
</feature>
<dbReference type="AlphaFoldDB" id="A0A671WTR1"/>
<evidence type="ECO:0000313" key="9">
    <source>
        <dbReference type="Ensembl" id="ENSSAUP00010042325.1"/>
    </source>
</evidence>
<feature type="repeat" description="ANK" evidence="6">
    <location>
        <begin position="854"/>
        <end position="886"/>
    </location>
</feature>
<sequence>MPIQKHLLLQKINSHHHFVSIATSSAHLEDLAYLDEQQRHIPSRTSLRMPRQNSGGRSQLDHRVRFTPSLNLKPLHFEVPGLSSDRLFTGREWLFQEVDACLRRGDASTCRGVVIVGNMGFGKTAIIARLAALSCHGNQMWPSSANRSLPVVLGCSSWLCTVTMMSVLASSTTLPAPEEVVSYHFCQADNCHTCLVPEFIHNMAAMLCNAPKLLAYRELLHRSPQLQSTLSMRSCIQDPSSALERGILEPLDALYRVEGAGLIVLIDGLNEAEFHRPDYGDTLTSFLSRNIQKFPSWLKVITTVRTSQQDITDSLPFNRISLDRMEENSAIDQDLQGYLMQRIHSSAEIQSNVSLGNGRLDNTALAKLISHLKSLSKGSYLYLKLTLDLIEGGSLVLKSSSFKVVPVNLAEVYLLQLNMRFPTQSSFQRVLPLLNVTVASLHPLTDQELFETVNAGALTGGTLQWAEFVHRLEQLSSFLLQRNDGSRMLNHASFREWLMWREEGQDDRFLCDPRSGHTLLAFWLCRQEGKLNRQQTLELGHHILKAHIYKGLSRKLGVSSSVLQGLWLSYSTESLSPAVSSLRNLYTPNIKVSRLLIMGGADVNYRSDVLNNAPLLCVHAHLGHSDAVALLLDHGAQVDAQSQDGLTALGFAAAAGHLDIVTMLCQHKAKAGHVDSSGRCVLVHAAQQGHLEVLRFLLKHATWSCTSCCGQRGASRCQAVQQAVIAAARMGHTEVSHRHTHVFIILCCELLKNLPPSVFLSALTAAAGSGKLAVCRLLLDQGAAVDQGNKQGVAPLFSAVRHDHWKLLLNHGVEVNMVDQQGRTAVMTAASEGHLTTGQLLLDHGASLDQTDREGLTALSWACLKGKLQLVRELVERGAATSHADRSGRTPLDLAAFCGDPEVVQFLVDHGASVEHVDCSGMRPLDRAVGCRNTSAVIALLKKGAKIGPATWAMATSKPDILMVLLSKLMQEGDRLYKQGKAREAAHSYQSALQKFPGDELKTFKQLRVCVLLNLSRCHRKMHVSLSLSPSLHTHTHTHRDRGWT</sequence>
<dbReference type="PANTHER" id="PTHR24166:SF21">
    <property type="entry name" value="PROTEIN TANC2"/>
    <property type="match status" value="1"/>
</dbReference>
<protein>
    <submittedName>
        <fullName evidence="9">Tetratricopeptide repeat, ankyrin repeat and coiled-coil containing 2</fullName>
    </submittedName>
</protein>